<protein>
    <recommendedName>
        <fullName evidence="3 13">Biotin synthase</fullName>
        <ecNumber evidence="3 13">2.8.1.6</ecNumber>
    </recommendedName>
</protein>
<dbReference type="PROSITE" id="PS51918">
    <property type="entry name" value="RADICAL_SAM"/>
    <property type="match status" value="1"/>
</dbReference>
<dbReference type="PANTHER" id="PTHR22976:SF2">
    <property type="entry name" value="BIOTIN SYNTHASE, MITOCHONDRIAL"/>
    <property type="match status" value="1"/>
</dbReference>
<dbReference type="SUPFAM" id="SSF102114">
    <property type="entry name" value="Radical SAM enzymes"/>
    <property type="match status" value="1"/>
</dbReference>
<comment type="similarity">
    <text evidence="2 13">Belongs to the radical SAM superfamily. Biotin synthase family.</text>
</comment>
<dbReference type="InterPro" id="IPR010722">
    <property type="entry name" value="BATS_dom"/>
</dbReference>
<evidence type="ECO:0000256" key="8">
    <source>
        <dbReference type="ARBA" id="ARBA00022723"/>
    </source>
</evidence>
<dbReference type="Proteomes" id="UP000631421">
    <property type="component" value="Unassembled WGS sequence"/>
</dbReference>
<proteinExistence type="inferred from homology"/>
<dbReference type="GO" id="GO:0009102">
    <property type="term" value="P:biotin biosynthetic process"/>
    <property type="evidence" value="ECO:0007669"/>
    <property type="project" value="UniProtKB-UniRule"/>
</dbReference>
<keyword evidence="9 13" id="KW-0093">Biotin biosynthesis</keyword>
<comment type="pathway">
    <text evidence="1 13">Cofactor biosynthesis; biotin biosynthesis; biotin from 7,8-diaminononanoate: step 2/2.</text>
</comment>
<evidence type="ECO:0000256" key="3">
    <source>
        <dbReference type="ARBA" id="ARBA00012236"/>
    </source>
</evidence>
<evidence type="ECO:0000256" key="13">
    <source>
        <dbReference type="HAMAP-Rule" id="MF_01694"/>
    </source>
</evidence>
<evidence type="ECO:0000313" key="17">
    <source>
        <dbReference type="Proteomes" id="UP000631421"/>
    </source>
</evidence>
<dbReference type="Gene3D" id="3.20.20.70">
    <property type="entry name" value="Aldolase class I"/>
    <property type="match status" value="1"/>
</dbReference>
<evidence type="ECO:0000256" key="10">
    <source>
        <dbReference type="ARBA" id="ARBA00023004"/>
    </source>
</evidence>
<feature type="binding site" evidence="13 14">
    <location>
        <position position="55"/>
    </location>
    <ligand>
        <name>[4Fe-4S] cluster</name>
        <dbReference type="ChEBI" id="CHEBI:49883"/>
        <note>4Fe-4S-S-AdoMet</note>
    </ligand>
</feature>
<evidence type="ECO:0000256" key="11">
    <source>
        <dbReference type="ARBA" id="ARBA00023014"/>
    </source>
</evidence>
<dbReference type="InterPro" id="IPR013785">
    <property type="entry name" value="Aldolase_TIM"/>
</dbReference>
<evidence type="ECO:0000256" key="2">
    <source>
        <dbReference type="ARBA" id="ARBA00010765"/>
    </source>
</evidence>
<dbReference type="PIRSF" id="PIRSF001619">
    <property type="entry name" value="Biotin_synth"/>
    <property type="match status" value="1"/>
</dbReference>
<evidence type="ECO:0000259" key="15">
    <source>
        <dbReference type="PROSITE" id="PS51918"/>
    </source>
</evidence>
<accession>A0A926USS9</accession>
<dbReference type="InterPro" id="IPR006638">
    <property type="entry name" value="Elp3/MiaA/NifB-like_rSAM"/>
</dbReference>
<keyword evidence="17" id="KW-1185">Reference proteome</keyword>
<keyword evidence="4 13" id="KW-0004">4Fe-4S</keyword>
<dbReference type="NCBIfam" id="TIGR00433">
    <property type="entry name" value="bioB"/>
    <property type="match status" value="1"/>
</dbReference>
<feature type="binding site" evidence="13 14">
    <location>
        <position position="48"/>
    </location>
    <ligand>
        <name>[4Fe-4S] cluster</name>
        <dbReference type="ChEBI" id="CHEBI:49883"/>
        <note>4Fe-4S-S-AdoMet</note>
    </ligand>
</feature>
<dbReference type="InterPro" id="IPR007197">
    <property type="entry name" value="rSAM"/>
</dbReference>
<comment type="subunit">
    <text evidence="13">Homodimer.</text>
</comment>
<dbReference type="Pfam" id="PF06968">
    <property type="entry name" value="BATS"/>
    <property type="match status" value="1"/>
</dbReference>
<dbReference type="GO" id="GO:0004076">
    <property type="term" value="F:biotin synthase activity"/>
    <property type="evidence" value="ECO:0007669"/>
    <property type="project" value="UniProtKB-UniRule"/>
</dbReference>
<dbReference type="SFLD" id="SFLDS00029">
    <property type="entry name" value="Radical_SAM"/>
    <property type="match status" value="1"/>
</dbReference>
<dbReference type="EC" id="2.8.1.6" evidence="3 13"/>
<feature type="binding site" evidence="13 14">
    <location>
        <position position="52"/>
    </location>
    <ligand>
        <name>[4Fe-4S] cluster</name>
        <dbReference type="ChEBI" id="CHEBI:49883"/>
        <note>4Fe-4S-S-AdoMet</note>
    </ligand>
</feature>
<dbReference type="CDD" id="cd01335">
    <property type="entry name" value="Radical_SAM"/>
    <property type="match status" value="1"/>
</dbReference>
<name>A0A926USS9_9CYAN</name>
<keyword evidence="11 13" id="KW-0411">Iron-sulfur</keyword>
<dbReference type="GO" id="GO:0005506">
    <property type="term" value="F:iron ion binding"/>
    <property type="evidence" value="ECO:0007669"/>
    <property type="project" value="UniProtKB-UniRule"/>
</dbReference>
<feature type="domain" description="Radical SAM core" evidence="15">
    <location>
        <begin position="33"/>
        <end position="261"/>
    </location>
</feature>
<feature type="binding site" evidence="13 14">
    <location>
        <position position="124"/>
    </location>
    <ligand>
        <name>[2Fe-2S] cluster</name>
        <dbReference type="ChEBI" id="CHEBI:190135"/>
    </ligand>
</feature>
<sequence>MISLESVTQIYHQPLLSLVFEAQSIHRQYQPIDAVQICTLSNIKSGRCPEDCKYCPQSARYPTAVEEYPLLPLAEVISQAQAAKQQGATRFCMGAAWRNAPDGEDFERVIEMVETVAGMGMEACVTMGMLRPDQAQRLAQAGLTAYNHNLDTSASFYPEIISTRTYRDRLDTIKNVAEAGIQVCCGGIVGMGETEGDRIELLHTLANLNPKPESVPINALAPVTGTPLGDLAPIDPLVLVRMVATARILMPRAMVRLSAGRDRLSASEQALCFLAGANSIFASDKLLTTTNPSWQEDKDMFAKLGIVSKELV</sequence>
<evidence type="ECO:0000256" key="6">
    <source>
        <dbReference type="ARBA" id="ARBA00022691"/>
    </source>
</evidence>
<dbReference type="SFLD" id="SFLDG01060">
    <property type="entry name" value="BATS_domain_containing"/>
    <property type="match status" value="1"/>
</dbReference>
<keyword evidence="10 13" id="KW-0408">Iron</keyword>
<dbReference type="RefSeq" id="WP_190350556.1">
    <property type="nucleotide sequence ID" value="NZ_JACJPY010000021.1"/>
</dbReference>
<dbReference type="SMART" id="SM00729">
    <property type="entry name" value="Elp3"/>
    <property type="match status" value="1"/>
</dbReference>
<comment type="caution">
    <text evidence="16">The sequence shown here is derived from an EMBL/GenBank/DDBJ whole genome shotgun (WGS) entry which is preliminary data.</text>
</comment>
<comment type="function">
    <text evidence="13">Catalyzes the conversion of dethiobiotin (DTB) to biotin by the insertion of a sulfur atom into dethiobiotin via a radical-based mechanism.</text>
</comment>
<keyword evidence="6 13" id="KW-0949">S-adenosyl-L-methionine</keyword>
<comment type="cofactor">
    <cofactor evidence="13 14">
        <name>[4Fe-4S] cluster</name>
        <dbReference type="ChEBI" id="CHEBI:49883"/>
    </cofactor>
    <text evidence="13 14">Binds 1 [4Fe-4S] cluster. The cluster is coordinated with 3 cysteines and an exchangeable S-adenosyl-L-methionine.</text>
</comment>
<dbReference type="Pfam" id="PF04055">
    <property type="entry name" value="Radical_SAM"/>
    <property type="match status" value="1"/>
</dbReference>
<evidence type="ECO:0000256" key="12">
    <source>
        <dbReference type="ARBA" id="ARBA00051157"/>
    </source>
</evidence>
<comment type="catalytic activity">
    <reaction evidence="12 13">
        <text>(4R,5S)-dethiobiotin + (sulfur carrier)-SH + 2 reduced [2Fe-2S]-[ferredoxin] + 2 S-adenosyl-L-methionine = (sulfur carrier)-H + biotin + 2 5'-deoxyadenosine + 2 L-methionine + 2 oxidized [2Fe-2S]-[ferredoxin]</text>
        <dbReference type="Rhea" id="RHEA:22060"/>
        <dbReference type="Rhea" id="RHEA-COMP:10000"/>
        <dbReference type="Rhea" id="RHEA-COMP:10001"/>
        <dbReference type="Rhea" id="RHEA-COMP:14737"/>
        <dbReference type="Rhea" id="RHEA-COMP:14739"/>
        <dbReference type="ChEBI" id="CHEBI:17319"/>
        <dbReference type="ChEBI" id="CHEBI:29917"/>
        <dbReference type="ChEBI" id="CHEBI:33737"/>
        <dbReference type="ChEBI" id="CHEBI:33738"/>
        <dbReference type="ChEBI" id="CHEBI:57586"/>
        <dbReference type="ChEBI" id="CHEBI:57844"/>
        <dbReference type="ChEBI" id="CHEBI:59789"/>
        <dbReference type="ChEBI" id="CHEBI:64428"/>
        <dbReference type="ChEBI" id="CHEBI:149473"/>
        <dbReference type="EC" id="2.8.1.6"/>
    </reaction>
</comment>
<dbReference type="InterPro" id="IPR058240">
    <property type="entry name" value="rSAM_sf"/>
</dbReference>
<dbReference type="InterPro" id="IPR024177">
    <property type="entry name" value="Biotin_synthase"/>
</dbReference>
<evidence type="ECO:0000256" key="5">
    <source>
        <dbReference type="ARBA" id="ARBA00022679"/>
    </source>
</evidence>
<dbReference type="HAMAP" id="MF_01694">
    <property type="entry name" value="BioB"/>
    <property type="match status" value="1"/>
</dbReference>
<evidence type="ECO:0000256" key="14">
    <source>
        <dbReference type="PIRSR" id="PIRSR001619-1"/>
    </source>
</evidence>
<comment type="cofactor">
    <cofactor evidence="14">
        <name>[2Fe-2S] cluster</name>
        <dbReference type="ChEBI" id="CHEBI:190135"/>
    </cofactor>
    <text evidence="14">Binds 1 [2Fe-2S] cluster. The cluster is coordinated with 3 cysteines and 1 arginine.</text>
</comment>
<dbReference type="AlphaFoldDB" id="A0A926USS9"/>
<dbReference type="SFLD" id="SFLDF00272">
    <property type="entry name" value="biotin_synthase"/>
    <property type="match status" value="1"/>
</dbReference>
<gene>
    <name evidence="13 16" type="primary">bioB</name>
    <name evidence="16" type="ORF">H6F44_08665</name>
</gene>
<evidence type="ECO:0000256" key="7">
    <source>
        <dbReference type="ARBA" id="ARBA00022714"/>
    </source>
</evidence>
<feature type="binding site" evidence="13 14">
    <location>
        <position position="256"/>
    </location>
    <ligand>
        <name>[2Fe-2S] cluster</name>
        <dbReference type="ChEBI" id="CHEBI:190135"/>
    </ligand>
</feature>
<comment type="cofactor">
    <cofactor evidence="13">
        <name>[2Fe-2S] cluster</name>
        <dbReference type="ChEBI" id="CHEBI:190135"/>
    </cofactor>
    <text evidence="13">Binds 1 [2Fe-2S] cluster. The cluster is coordinated with 3 cysteines and 1 arginine.</text>
</comment>
<evidence type="ECO:0000256" key="1">
    <source>
        <dbReference type="ARBA" id="ARBA00004942"/>
    </source>
</evidence>
<evidence type="ECO:0000256" key="4">
    <source>
        <dbReference type="ARBA" id="ARBA00022485"/>
    </source>
</evidence>
<evidence type="ECO:0000313" key="16">
    <source>
        <dbReference type="EMBL" id="MBD2150188.1"/>
    </source>
</evidence>
<feature type="binding site" evidence="13 14">
    <location>
        <position position="184"/>
    </location>
    <ligand>
        <name>[2Fe-2S] cluster</name>
        <dbReference type="ChEBI" id="CHEBI:190135"/>
    </ligand>
</feature>
<feature type="binding site" evidence="13 14">
    <location>
        <position position="92"/>
    </location>
    <ligand>
        <name>[2Fe-2S] cluster</name>
        <dbReference type="ChEBI" id="CHEBI:190135"/>
    </ligand>
</feature>
<dbReference type="InterPro" id="IPR002684">
    <property type="entry name" value="Biotin_synth/BioAB"/>
</dbReference>
<reference evidence="16 17" key="1">
    <citation type="journal article" date="2015" name="ISME J.">
        <title>Draft Genome Sequence of Streptomyces incarnatus NRRL8089, which Produces the Nucleoside Antibiotic Sinefungin.</title>
        <authorList>
            <person name="Oshima K."/>
            <person name="Hattori M."/>
            <person name="Shimizu H."/>
            <person name="Fukuda K."/>
            <person name="Nemoto M."/>
            <person name="Inagaki K."/>
            <person name="Tamura T."/>
        </authorList>
    </citation>
    <scope>NUCLEOTIDE SEQUENCE [LARGE SCALE GENOMIC DNA]</scope>
    <source>
        <strain evidence="16 17">FACHB-1277</strain>
    </source>
</reference>
<evidence type="ECO:0000256" key="9">
    <source>
        <dbReference type="ARBA" id="ARBA00022756"/>
    </source>
</evidence>
<dbReference type="PANTHER" id="PTHR22976">
    <property type="entry name" value="BIOTIN SYNTHASE"/>
    <property type="match status" value="1"/>
</dbReference>
<keyword evidence="7 13" id="KW-0001">2Fe-2S</keyword>
<keyword evidence="5 13" id="KW-0808">Transferase</keyword>
<keyword evidence="8 13" id="KW-0479">Metal-binding</keyword>
<dbReference type="SMART" id="SM00876">
    <property type="entry name" value="BATS"/>
    <property type="match status" value="1"/>
</dbReference>
<dbReference type="GO" id="GO:0051537">
    <property type="term" value="F:2 iron, 2 sulfur cluster binding"/>
    <property type="evidence" value="ECO:0007669"/>
    <property type="project" value="UniProtKB-KW"/>
</dbReference>
<dbReference type="SFLD" id="SFLDG01278">
    <property type="entry name" value="biotin_synthase_like"/>
    <property type="match status" value="1"/>
</dbReference>
<dbReference type="GO" id="GO:0051539">
    <property type="term" value="F:4 iron, 4 sulfur cluster binding"/>
    <property type="evidence" value="ECO:0007669"/>
    <property type="project" value="UniProtKB-KW"/>
</dbReference>
<dbReference type="EMBL" id="JACJPY010000021">
    <property type="protein sequence ID" value="MBD2150188.1"/>
    <property type="molecule type" value="Genomic_DNA"/>
</dbReference>
<organism evidence="16 17">
    <name type="scientific">Pseudanabaena cinerea FACHB-1277</name>
    <dbReference type="NCBI Taxonomy" id="2949581"/>
    <lineage>
        <taxon>Bacteria</taxon>
        <taxon>Bacillati</taxon>
        <taxon>Cyanobacteriota</taxon>
        <taxon>Cyanophyceae</taxon>
        <taxon>Pseudanabaenales</taxon>
        <taxon>Pseudanabaenaceae</taxon>
        <taxon>Pseudanabaena</taxon>
        <taxon>Pseudanabaena cinerea</taxon>
    </lineage>
</organism>